<dbReference type="EMBL" id="JBHTHU010000001">
    <property type="protein sequence ID" value="MFD0748874.1"/>
    <property type="molecule type" value="Genomic_DNA"/>
</dbReference>
<dbReference type="SUPFAM" id="SSF53822">
    <property type="entry name" value="Periplasmic binding protein-like I"/>
    <property type="match status" value="1"/>
</dbReference>
<gene>
    <name evidence="4" type="ORF">ACFQZS_01890</name>
</gene>
<dbReference type="Pfam" id="PF13458">
    <property type="entry name" value="Peripla_BP_6"/>
    <property type="match status" value="1"/>
</dbReference>
<keyword evidence="2" id="KW-0732">Signal</keyword>
<reference evidence="5" key="1">
    <citation type="journal article" date="2019" name="Int. J. Syst. Evol. Microbiol.">
        <title>The Global Catalogue of Microorganisms (GCM) 10K type strain sequencing project: providing services to taxonomists for standard genome sequencing and annotation.</title>
        <authorList>
            <consortium name="The Broad Institute Genomics Platform"/>
            <consortium name="The Broad Institute Genome Sequencing Center for Infectious Disease"/>
            <person name="Wu L."/>
            <person name="Ma J."/>
        </authorList>
    </citation>
    <scope>NUCLEOTIDE SEQUENCE [LARGE SCALE GENOMIC DNA]</scope>
    <source>
        <strain evidence="5">CCUG 63418</strain>
    </source>
</reference>
<feature type="domain" description="Leucine-binding protein" evidence="3">
    <location>
        <begin position="92"/>
        <end position="384"/>
    </location>
</feature>
<sequence>MISVQNHLLQLSGNKWLWLFLMMLGLGACSPKVQPPAPSVKTATEEKPEVVKVQPKPVVVPPAKTSVVSLILPFALNNLSAGYTNEGLKQANLSVDFYQGFKMALDSLTAFGYNYELHVFDTQGQTSQSHALAYNSQIRVSDLIVGPVFPEDMKAFASVLKSARNPIISPLSPAAPSSIGNQNLITVTPPLQYHAIAAAKYATGKVKAKRIFILNSGFTADKEYIGYFKKAVDSLTKKTVQFTEVVVSKGDLSTIIPRLSPTTENVFVVSSTNQQFLMVTLQSLDDLSTKYPVTLFGHPNWEKVTFLKAELLQRLKTHITSSDRVNYKAASTVKFLRNYRKIYKIEPSEYAIKGFDEGMYFGKLLANSGTANIKPDLEKTDFTGIHSDFNFVGLAGAGWVNTYVDVLTYVNFELKKVE</sequence>
<name>A0ABW2YR52_9SPHI</name>
<keyword evidence="5" id="KW-1185">Reference proteome</keyword>
<dbReference type="Gene3D" id="3.40.50.2300">
    <property type="match status" value="2"/>
</dbReference>
<comment type="similarity">
    <text evidence="1">Belongs to the leucine-binding protein family.</text>
</comment>
<evidence type="ECO:0000313" key="4">
    <source>
        <dbReference type="EMBL" id="MFD0748874.1"/>
    </source>
</evidence>
<dbReference type="InterPro" id="IPR028082">
    <property type="entry name" value="Peripla_BP_I"/>
</dbReference>
<evidence type="ECO:0000256" key="2">
    <source>
        <dbReference type="ARBA" id="ARBA00022729"/>
    </source>
</evidence>
<dbReference type="PANTHER" id="PTHR30483:SF6">
    <property type="entry name" value="PERIPLASMIC BINDING PROTEIN OF ABC TRANSPORTER FOR NATURAL AMINO ACIDS"/>
    <property type="match status" value="1"/>
</dbReference>
<dbReference type="InterPro" id="IPR051010">
    <property type="entry name" value="BCAA_transport"/>
</dbReference>
<dbReference type="PANTHER" id="PTHR30483">
    <property type="entry name" value="LEUCINE-SPECIFIC-BINDING PROTEIN"/>
    <property type="match status" value="1"/>
</dbReference>
<dbReference type="Proteomes" id="UP001596958">
    <property type="component" value="Unassembled WGS sequence"/>
</dbReference>
<evidence type="ECO:0000313" key="5">
    <source>
        <dbReference type="Proteomes" id="UP001596958"/>
    </source>
</evidence>
<accession>A0ABW2YR52</accession>
<organism evidence="4 5">
    <name type="scientific">Mucilaginibacter calamicampi</name>
    <dbReference type="NCBI Taxonomy" id="1302352"/>
    <lineage>
        <taxon>Bacteria</taxon>
        <taxon>Pseudomonadati</taxon>
        <taxon>Bacteroidota</taxon>
        <taxon>Sphingobacteriia</taxon>
        <taxon>Sphingobacteriales</taxon>
        <taxon>Sphingobacteriaceae</taxon>
        <taxon>Mucilaginibacter</taxon>
    </lineage>
</organism>
<proteinExistence type="inferred from homology"/>
<protein>
    <submittedName>
        <fullName evidence="4">ABC transporter substrate-binding protein</fullName>
    </submittedName>
</protein>
<evidence type="ECO:0000259" key="3">
    <source>
        <dbReference type="Pfam" id="PF13458"/>
    </source>
</evidence>
<comment type="caution">
    <text evidence="4">The sequence shown here is derived from an EMBL/GenBank/DDBJ whole genome shotgun (WGS) entry which is preliminary data.</text>
</comment>
<dbReference type="RefSeq" id="WP_377096766.1">
    <property type="nucleotide sequence ID" value="NZ_JBHTHU010000001.1"/>
</dbReference>
<evidence type="ECO:0000256" key="1">
    <source>
        <dbReference type="ARBA" id="ARBA00010062"/>
    </source>
</evidence>
<dbReference type="InterPro" id="IPR028081">
    <property type="entry name" value="Leu-bd"/>
</dbReference>